<sequence length="54" mass="6336">MLNYTDLPWNGERTSEDVISRRVRSPQSPVQAVFTTRTKRRRDLLGARHTLIHC</sequence>
<proteinExistence type="predicted"/>
<protein>
    <submittedName>
        <fullName evidence="1">BZ3500_MvSof-1268-A1-R1_Chr1-3g02378 protein</fullName>
    </submittedName>
</protein>
<evidence type="ECO:0000313" key="1">
    <source>
        <dbReference type="EMBL" id="SCZ90915.1"/>
    </source>
</evidence>
<keyword evidence="2" id="KW-1185">Reference proteome</keyword>
<accession>A0A2X0KWD8</accession>
<name>A0A2X0KWD8_9BASI</name>
<dbReference type="Proteomes" id="UP000249723">
    <property type="component" value="Unassembled WGS sequence"/>
</dbReference>
<evidence type="ECO:0000313" key="2">
    <source>
        <dbReference type="Proteomes" id="UP000249723"/>
    </source>
</evidence>
<organism evidence="1 2">
    <name type="scientific">Microbotryum saponariae</name>
    <dbReference type="NCBI Taxonomy" id="289078"/>
    <lineage>
        <taxon>Eukaryota</taxon>
        <taxon>Fungi</taxon>
        <taxon>Dikarya</taxon>
        <taxon>Basidiomycota</taxon>
        <taxon>Pucciniomycotina</taxon>
        <taxon>Microbotryomycetes</taxon>
        <taxon>Microbotryales</taxon>
        <taxon>Microbotryaceae</taxon>
        <taxon>Microbotryum</taxon>
    </lineage>
</organism>
<dbReference type="EMBL" id="FMWP01000014">
    <property type="protein sequence ID" value="SCZ90915.1"/>
    <property type="molecule type" value="Genomic_DNA"/>
</dbReference>
<reference evidence="2" key="1">
    <citation type="submission" date="2016-10" db="EMBL/GenBank/DDBJ databases">
        <authorList>
            <person name="Jeantristanb JTB J.-T."/>
            <person name="Ricardo R."/>
        </authorList>
    </citation>
    <scope>NUCLEOTIDE SEQUENCE [LARGE SCALE GENOMIC DNA]</scope>
</reference>
<gene>
    <name evidence="1" type="ORF">BZ3500_MVSOF-1268-A1-R1_CHR1-3G02378</name>
</gene>
<dbReference type="AlphaFoldDB" id="A0A2X0KWD8"/>